<dbReference type="PANTHER" id="PTHR45458">
    <property type="entry name" value="SHORT-CHAIN DEHYDROGENASE/REDUCTASE SDR"/>
    <property type="match status" value="1"/>
</dbReference>
<dbReference type="EMBL" id="JANIPJ010000007">
    <property type="protein sequence ID" value="MCR2804647.1"/>
    <property type="molecule type" value="Genomic_DNA"/>
</dbReference>
<dbReference type="InterPro" id="IPR036291">
    <property type="entry name" value="NAD(P)-bd_dom_sf"/>
</dbReference>
<dbReference type="InterPro" id="IPR052184">
    <property type="entry name" value="SDR_enzymes"/>
</dbReference>
<dbReference type="Pfam" id="PF13561">
    <property type="entry name" value="adh_short_C2"/>
    <property type="match status" value="1"/>
</dbReference>
<name>A0A9X2MQY5_9BACL</name>
<dbReference type="RefSeq" id="WP_257445806.1">
    <property type="nucleotide sequence ID" value="NZ_JANIPJ010000007.1"/>
</dbReference>
<protein>
    <submittedName>
        <fullName evidence="1">SDR family oxidoreductase</fullName>
    </submittedName>
</protein>
<sequence length="229" mass="25282">MSAGFVVVVGAEHKAAERLCRLWLSEGWTVLASFTGEGGGEDRSRYEDFGGDSRKLHTIAIDPRDSESVQSLSELAASVMERIDMVVVAIDRRRETRLRDGMSCEDVLAMYEYNALAPLRTIEALLPLMEDGMKRLCFLSDVRGSFAAGHGSDYAGYGMSLAAKHMSVKIMSNSLGPRGYTFRILTLNGEREGFGLTEEAALRASRWLADFTDESLLKLENELAEPVPF</sequence>
<dbReference type="SUPFAM" id="SSF51735">
    <property type="entry name" value="NAD(P)-binding Rossmann-fold domains"/>
    <property type="match status" value="1"/>
</dbReference>
<dbReference type="PANTHER" id="PTHR45458:SF1">
    <property type="entry name" value="SHORT CHAIN DEHYDROGENASE"/>
    <property type="match status" value="1"/>
</dbReference>
<dbReference type="GO" id="GO:0016616">
    <property type="term" value="F:oxidoreductase activity, acting on the CH-OH group of donors, NAD or NADP as acceptor"/>
    <property type="evidence" value="ECO:0007669"/>
    <property type="project" value="TreeGrafter"/>
</dbReference>
<accession>A0A9X2MQY5</accession>
<dbReference type="Gene3D" id="3.40.50.720">
    <property type="entry name" value="NAD(P)-binding Rossmann-like Domain"/>
    <property type="match status" value="1"/>
</dbReference>
<dbReference type="InterPro" id="IPR002347">
    <property type="entry name" value="SDR_fam"/>
</dbReference>
<evidence type="ECO:0000313" key="1">
    <source>
        <dbReference type="EMBL" id="MCR2804647.1"/>
    </source>
</evidence>
<organism evidence="1 2">
    <name type="scientific">Paenibacillus soyae</name>
    <dbReference type="NCBI Taxonomy" id="2969249"/>
    <lineage>
        <taxon>Bacteria</taxon>
        <taxon>Bacillati</taxon>
        <taxon>Bacillota</taxon>
        <taxon>Bacilli</taxon>
        <taxon>Bacillales</taxon>
        <taxon>Paenibacillaceae</taxon>
        <taxon>Paenibacillus</taxon>
    </lineage>
</organism>
<evidence type="ECO:0000313" key="2">
    <source>
        <dbReference type="Proteomes" id="UP001141950"/>
    </source>
</evidence>
<reference evidence="1" key="1">
    <citation type="submission" date="2022-08" db="EMBL/GenBank/DDBJ databases">
        <title>The genomic sequence of strain Paenibacillus sp. SCIV0701.</title>
        <authorList>
            <person name="Zhao H."/>
        </authorList>
    </citation>
    <scope>NUCLEOTIDE SEQUENCE</scope>
    <source>
        <strain evidence="1">SCIV0701</strain>
    </source>
</reference>
<keyword evidence="2" id="KW-1185">Reference proteome</keyword>
<dbReference type="Proteomes" id="UP001141950">
    <property type="component" value="Unassembled WGS sequence"/>
</dbReference>
<comment type="caution">
    <text evidence="1">The sequence shown here is derived from an EMBL/GenBank/DDBJ whole genome shotgun (WGS) entry which is preliminary data.</text>
</comment>
<gene>
    <name evidence="1" type="ORF">NQZ67_12235</name>
</gene>
<proteinExistence type="predicted"/>
<dbReference type="AlphaFoldDB" id="A0A9X2MQY5"/>